<dbReference type="PANTHER" id="PTHR39184">
    <property type="match status" value="1"/>
</dbReference>
<dbReference type="InterPro" id="IPR035413">
    <property type="entry name" value="Terminase_L_C"/>
</dbReference>
<dbReference type="PANTHER" id="PTHR39184:SF1">
    <property type="entry name" value="PBSX PHAGE TERMINASE LARGE SUBUNIT"/>
    <property type="match status" value="1"/>
</dbReference>
<dbReference type="InterPro" id="IPR027417">
    <property type="entry name" value="P-loop_NTPase"/>
</dbReference>
<dbReference type="Gene3D" id="3.40.50.300">
    <property type="entry name" value="P-loop containing nucleotide triphosphate hydrolases"/>
    <property type="match status" value="1"/>
</dbReference>
<name>A0ABW5N9Y7_9FLAO</name>
<gene>
    <name evidence="2" type="ORF">ACFSTE_13260</name>
</gene>
<accession>A0ABW5N9Y7</accession>
<reference evidence="3" key="1">
    <citation type="journal article" date="2019" name="Int. J. Syst. Evol. Microbiol.">
        <title>The Global Catalogue of Microorganisms (GCM) 10K type strain sequencing project: providing services to taxonomists for standard genome sequencing and annotation.</title>
        <authorList>
            <consortium name="The Broad Institute Genomics Platform"/>
            <consortium name="The Broad Institute Genome Sequencing Center for Infectious Disease"/>
            <person name="Wu L."/>
            <person name="Ma J."/>
        </authorList>
    </citation>
    <scope>NUCLEOTIDE SEQUENCE [LARGE SCALE GENOMIC DNA]</scope>
    <source>
        <strain evidence="3">KCTC 42423</strain>
    </source>
</reference>
<keyword evidence="3" id="KW-1185">Reference proteome</keyword>
<evidence type="ECO:0000259" key="1">
    <source>
        <dbReference type="Pfam" id="PF17288"/>
    </source>
</evidence>
<organism evidence="2 3">
    <name type="scientific">Aquimarina hainanensis</name>
    <dbReference type="NCBI Taxonomy" id="1578017"/>
    <lineage>
        <taxon>Bacteria</taxon>
        <taxon>Pseudomonadati</taxon>
        <taxon>Bacteroidota</taxon>
        <taxon>Flavobacteriia</taxon>
        <taxon>Flavobacteriales</taxon>
        <taxon>Flavobacteriaceae</taxon>
        <taxon>Aquimarina</taxon>
    </lineage>
</organism>
<protein>
    <submittedName>
        <fullName evidence="2">PBSX family phage terminase large subunit</fullName>
    </submittedName>
</protein>
<feature type="domain" description="Phage terminase large subunit C-terminal" evidence="1">
    <location>
        <begin position="237"/>
        <end position="373"/>
    </location>
</feature>
<evidence type="ECO:0000313" key="2">
    <source>
        <dbReference type="EMBL" id="MFD2591799.1"/>
    </source>
</evidence>
<dbReference type="EMBL" id="JBHULX010000024">
    <property type="protein sequence ID" value="MFD2591799.1"/>
    <property type="molecule type" value="Genomic_DNA"/>
</dbReference>
<dbReference type="Gene3D" id="3.30.420.280">
    <property type="match status" value="1"/>
</dbReference>
<evidence type="ECO:0000313" key="3">
    <source>
        <dbReference type="Proteomes" id="UP001597459"/>
    </source>
</evidence>
<dbReference type="Pfam" id="PF17288">
    <property type="entry name" value="Terminase_3C"/>
    <property type="match status" value="1"/>
</dbReference>
<proteinExistence type="predicted"/>
<sequence length="395" mass="45045">MFQTTTSISKIIKLEAFVKGIQGGTSAGKTFGIIPIEVNHCCTFPNTETSIVSESFPHLKRGAIKDFKKIMKSTGRWFDSRWHKTDSIYTFGNGSTIEFFSADNDSKLRGARRDRLYINEANNITFLAYTELASRTKQSITLDWNPINEFWFHEELQGDADVDMLILSYLDNEACPESAKKFILKAKEKAKTSSWWANWYKVYGLGHLGRLEGVVLENWKQVDKVPKEAELIGYAIDFGFTNDPTTLIACYKWNGKLVWKELIYEKGLTNDQIAKRMKSLGIKKNDFVVADSSEPKSIAEINAYGFSVKGAEKGRDSINFGISVLQEHEMLVTSDSVNMIKELRKYSWDKDKTGKRLNKPIDEFNHTIDPMRYIAQMKLSKKKSGKRKWGGSRIA</sequence>
<dbReference type="RefSeq" id="WP_378256007.1">
    <property type="nucleotide sequence ID" value="NZ_JBHSJV010000001.1"/>
</dbReference>
<dbReference type="Proteomes" id="UP001597459">
    <property type="component" value="Unassembled WGS sequence"/>
</dbReference>
<comment type="caution">
    <text evidence="2">The sequence shown here is derived from an EMBL/GenBank/DDBJ whole genome shotgun (WGS) entry which is preliminary data.</text>
</comment>
<dbReference type="InterPro" id="IPR052380">
    <property type="entry name" value="Viral_DNA_packaging_terminase"/>
</dbReference>